<dbReference type="EMBL" id="ML996586">
    <property type="protein sequence ID" value="KAF2753120.1"/>
    <property type="molecule type" value="Genomic_DNA"/>
</dbReference>
<dbReference type="InterPro" id="IPR010255">
    <property type="entry name" value="Haem_peroxidase_sf"/>
</dbReference>
<dbReference type="Pfam" id="PF00141">
    <property type="entry name" value="peroxidase"/>
    <property type="match status" value="1"/>
</dbReference>
<feature type="active site" description="Proton acceptor" evidence="8">
    <location>
        <position position="102"/>
    </location>
</feature>
<gene>
    <name evidence="14" type="ORF">EJ05DRAFT_445510</name>
</gene>
<keyword evidence="5 12" id="KW-0560">Oxidoreductase</keyword>
<feature type="binding site" evidence="9">
    <location>
        <position position="253"/>
    </location>
    <ligand>
        <name>Ca(2+)</name>
        <dbReference type="ChEBI" id="CHEBI:29108"/>
        <label>2</label>
    </ligand>
</feature>
<dbReference type="GeneID" id="54483237"/>
<keyword evidence="15" id="KW-1185">Reference proteome</keyword>
<name>A0A6A6VU32_9PEZI</name>
<evidence type="ECO:0000256" key="5">
    <source>
        <dbReference type="ARBA" id="ARBA00023002"/>
    </source>
</evidence>
<dbReference type="PRINTS" id="PR00462">
    <property type="entry name" value="LIGNINASE"/>
</dbReference>
<organism evidence="14 15">
    <name type="scientific">Pseudovirgaria hyperparasitica</name>
    <dbReference type="NCBI Taxonomy" id="470096"/>
    <lineage>
        <taxon>Eukaryota</taxon>
        <taxon>Fungi</taxon>
        <taxon>Dikarya</taxon>
        <taxon>Ascomycota</taxon>
        <taxon>Pezizomycotina</taxon>
        <taxon>Dothideomycetes</taxon>
        <taxon>Dothideomycetes incertae sedis</taxon>
        <taxon>Acrospermales</taxon>
        <taxon>Acrospermaceae</taxon>
        <taxon>Pseudovirgaria</taxon>
    </lineage>
</organism>
<dbReference type="PRINTS" id="PR00458">
    <property type="entry name" value="PEROXIDASE"/>
</dbReference>
<dbReference type="GO" id="GO:0034599">
    <property type="term" value="P:cellular response to oxidative stress"/>
    <property type="evidence" value="ECO:0007669"/>
    <property type="project" value="InterPro"/>
</dbReference>
<dbReference type="GO" id="GO:0000302">
    <property type="term" value="P:response to reactive oxygen species"/>
    <property type="evidence" value="ECO:0007669"/>
    <property type="project" value="TreeGrafter"/>
</dbReference>
<dbReference type="InterPro" id="IPR044831">
    <property type="entry name" value="Ccp1-like"/>
</dbReference>
<accession>A0A6A6VU32</accession>
<sequence>MAKAFNEIKARASLEPRQNSLLLGDLKKAITTPIGQEIADILTGKAEAQVNAIPVVRRQTCDAATNVCCVWNDVSATLTEKFLGPTGRCNDNARAAVRLGFHDAGSWSQKLADAGQNFGGADGSLLMDFGEQDRDANNGLQEIRLLLRDVQAKHGVGFADLAQFAHNHATVTCPLGPRIKTYVGRPDATKAAPDGLLPSTFDTADNLLALFADKTFTAAELAALLGAHTTARQFHSIAGQEGDAQDSTPGVWDVAFYNETLQTSNDTRLTILPSDLALAKSSQMSAAFSGFIGRQGFWNARYSTAYVRMSMLGVPNINDLKECTDSLPAARPTFDFKEGEFINE</sequence>
<feature type="site" description="Transition state stabilizer" evidence="10">
    <location>
        <position position="98"/>
    </location>
</feature>
<dbReference type="PANTHER" id="PTHR31356:SF66">
    <property type="entry name" value="CATALASE-PEROXIDASE"/>
    <property type="match status" value="1"/>
</dbReference>
<dbReference type="InterPro" id="IPR019794">
    <property type="entry name" value="Peroxidases_AS"/>
</dbReference>
<dbReference type="RefSeq" id="XP_033595571.1">
    <property type="nucleotide sequence ID" value="XM_033742183.1"/>
</dbReference>
<proteinExistence type="inferred from homology"/>
<feature type="binding site" evidence="9">
    <location>
        <position position="248"/>
    </location>
    <ligand>
        <name>Ca(2+)</name>
        <dbReference type="ChEBI" id="CHEBI:29108"/>
        <label>2</label>
    </ligand>
</feature>
<feature type="disulfide bond" evidence="11">
    <location>
        <begin position="89"/>
        <end position="173"/>
    </location>
</feature>
<dbReference type="GO" id="GO:0046872">
    <property type="term" value="F:metal ion binding"/>
    <property type="evidence" value="ECO:0007669"/>
    <property type="project" value="UniProtKB-UniRule"/>
</dbReference>
<evidence type="ECO:0000256" key="3">
    <source>
        <dbReference type="ARBA" id="ARBA00022617"/>
    </source>
</evidence>
<reference evidence="14" key="1">
    <citation type="journal article" date="2020" name="Stud. Mycol.">
        <title>101 Dothideomycetes genomes: a test case for predicting lifestyles and emergence of pathogens.</title>
        <authorList>
            <person name="Haridas S."/>
            <person name="Albert R."/>
            <person name="Binder M."/>
            <person name="Bloem J."/>
            <person name="Labutti K."/>
            <person name="Salamov A."/>
            <person name="Andreopoulos B."/>
            <person name="Baker S."/>
            <person name="Barry K."/>
            <person name="Bills G."/>
            <person name="Bluhm B."/>
            <person name="Cannon C."/>
            <person name="Castanera R."/>
            <person name="Culley D."/>
            <person name="Daum C."/>
            <person name="Ezra D."/>
            <person name="Gonzalez J."/>
            <person name="Henrissat B."/>
            <person name="Kuo A."/>
            <person name="Liang C."/>
            <person name="Lipzen A."/>
            <person name="Lutzoni F."/>
            <person name="Magnuson J."/>
            <person name="Mondo S."/>
            <person name="Nolan M."/>
            <person name="Ohm R."/>
            <person name="Pangilinan J."/>
            <person name="Park H.-J."/>
            <person name="Ramirez L."/>
            <person name="Alfaro M."/>
            <person name="Sun H."/>
            <person name="Tritt A."/>
            <person name="Yoshinaga Y."/>
            <person name="Zwiers L.-H."/>
            <person name="Turgeon B."/>
            <person name="Goodwin S."/>
            <person name="Spatafora J."/>
            <person name="Crous P."/>
            <person name="Grigoriev I."/>
        </authorList>
    </citation>
    <scope>NUCLEOTIDE SEQUENCE</scope>
    <source>
        <strain evidence="14">CBS 121739</strain>
    </source>
</reference>
<evidence type="ECO:0000256" key="10">
    <source>
        <dbReference type="PIRSR" id="PIRSR601621-3"/>
    </source>
</evidence>
<evidence type="ECO:0000256" key="12">
    <source>
        <dbReference type="RuleBase" id="RU363051"/>
    </source>
</evidence>
<keyword evidence="6 9" id="KW-0408">Iron</keyword>
<dbReference type="PROSITE" id="PS50873">
    <property type="entry name" value="PEROXIDASE_4"/>
    <property type="match status" value="1"/>
</dbReference>
<feature type="binding site" description="axial binding residue" evidence="9">
    <location>
        <position position="228"/>
    </location>
    <ligand>
        <name>heme b</name>
        <dbReference type="ChEBI" id="CHEBI:60344"/>
    </ligand>
    <ligandPart>
        <name>Fe</name>
        <dbReference type="ChEBI" id="CHEBI:18248"/>
    </ligandPart>
</feature>
<feature type="domain" description="Plant heme peroxidase family profile" evidence="13">
    <location>
        <begin position="120"/>
        <end position="229"/>
    </location>
</feature>
<evidence type="ECO:0000256" key="8">
    <source>
        <dbReference type="PIRSR" id="PIRSR601621-1"/>
    </source>
</evidence>
<keyword evidence="9 12" id="KW-0106">Calcium</keyword>
<evidence type="ECO:0000256" key="9">
    <source>
        <dbReference type="PIRSR" id="PIRSR601621-2"/>
    </source>
</evidence>
<dbReference type="Gene3D" id="1.10.520.10">
    <property type="match status" value="1"/>
</dbReference>
<evidence type="ECO:0000256" key="2">
    <source>
        <dbReference type="ARBA" id="ARBA00022559"/>
    </source>
</evidence>
<feature type="binding site" evidence="9">
    <location>
        <position position="103"/>
    </location>
    <ligand>
        <name>Ca(2+)</name>
        <dbReference type="ChEBI" id="CHEBI:29108"/>
        <label>1</label>
    </ligand>
</feature>
<comment type="cofactor">
    <cofactor evidence="9 12">
        <name>Ca(2+)</name>
        <dbReference type="ChEBI" id="CHEBI:29108"/>
    </cofactor>
    <text evidence="9 12">Binds 2 calcium ions per subunit.</text>
</comment>
<dbReference type="GO" id="GO:0020037">
    <property type="term" value="F:heme binding"/>
    <property type="evidence" value="ECO:0007669"/>
    <property type="project" value="UniProtKB-UniRule"/>
</dbReference>
<evidence type="ECO:0000256" key="6">
    <source>
        <dbReference type="ARBA" id="ARBA00023004"/>
    </source>
</evidence>
<dbReference type="PROSITE" id="PS00436">
    <property type="entry name" value="PEROXIDASE_2"/>
    <property type="match status" value="1"/>
</dbReference>
<evidence type="ECO:0000256" key="11">
    <source>
        <dbReference type="PIRSR" id="PIRSR601621-4"/>
    </source>
</evidence>
<feature type="disulfide bond" evidence="11">
    <location>
        <begin position="68"/>
        <end position="323"/>
    </location>
</feature>
<dbReference type="Proteomes" id="UP000799437">
    <property type="component" value="Unassembled WGS sequence"/>
</dbReference>
<dbReference type="PANTHER" id="PTHR31356">
    <property type="entry name" value="THYLAKOID LUMENAL 29 KDA PROTEIN, CHLOROPLASTIC-RELATED"/>
    <property type="match status" value="1"/>
</dbReference>
<evidence type="ECO:0000313" key="15">
    <source>
        <dbReference type="Proteomes" id="UP000799437"/>
    </source>
</evidence>
<protein>
    <recommendedName>
        <fullName evidence="12">Peroxidase</fullName>
        <ecNumber evidence="12">1.11.1.-</ecNumber>
    </recommendedName>
</protein>
<keyword evidence="2 12" id="KW-0575">Peroxidase</keyword>
<keyword evidence="11" id="KW-1015">Disulfide bond</keyword>
<feature type="binding site" evidence="9">
    <location>
        <position position="246"/>
    </location>
    <ligand>
        <name>Ca(2+)</name>
        <dbReference type="ChEBI" id="CHEBI:29108"/>
        <label>2</label>
    </ligand>
</feature>
<keyword evidence="3 9" id="KW-0349">Heme</keyword>
<feature type="binding site" evidence="9">
    <location>
        <position position="120"/>
    </location>
    <ligand>
        <name>Ca(2+)</name>
        <dbReference type="ChEBI" id="CHEBI:29108"/>
        <label>1</label>
    </ligand>
</feature>
<keyword evidence="7" id="KW-0325">Glycoprotein</keyword>
<evidence type="ECO:0000256" key="7">
    <source>
        <dbReference type="ARBA" id="ARBA00023180"/>
    </source>
</evidence>
<feature type="binding site" evidence="9">
    <location>
        <position position="229"/>
    </location>
    <ligand>
        <name>Ca(2+)</name>
        <dbReference type="ChEBI" id="CHEBI:29108"/>
        <label>2</label>
    </ligand>
</feature>
<dbReference type="AlphaFoldDB" id="A0A6A6VU32"/>
<feature type="binding site" evidence="9">
    <location>
        <position position="122"/>
    </location>
    <ligand>
        <name>Ca(2+)</name>
        <dbReference type="ChEBI" id="CHEBI:29108"/>
        <label>1</label>
    </ligand>
</feature>
<evidence type="ECO:0000256" key="4">
    <source>
        <dbReference type="ARBA" id="ARBA00022723"/>
    </source>
</evidence>
<evidence type="ECO:0000313" key="14">
    <source>
        <dbReference type="EMBL" id="KAF2753120.1"/>
    </source>
</evidence>
<evidence type="ECO:0000259" key="13">
    <source>
        <dbReference type="PROSITE" id="PS50873"/>
    </source>
</evidence>
<dbReference type="OrthoDB" id="2113341at2759"/>
<evidence type="ECO:0000256" key="1">
    <source>
        <dbReference type="ARBA" id="ARBA00006089"/>
    </source>
</evidence>
<dbReference type="InterPro" id="IPR002016">
    <property type="entry name" value="Haem_peroxidase"/>
</dbReference>
<dbReference type="SUPFAM" id="SSF48113">
    <property type="entry name" value="Heme-dependent peroxidases"/>
    <property type="match status" value="1"/>
</dbReference>
<feature type="binding site" evidence="9">
    <location>
        <position position="124"/>
    </location>
    <ligand>
        <name>Ca(2+)</name>
        <dbReference type="ChEBI" id="CHEBI:29108"/>
        <label>1</label>
    </ligand>
</feature>
<comment type="similarity">
    <text evidence="1 12">Belongs to the peroxidase family. Ligninase subfamily.</text>
</comment>
<dbReference type="Gene3D" id="1.10.420.10">
    <property type="entry name" value="Peroxidase, domain 2"/>
    <property type="match status" value="1"/>
</dbReference>
<feature type="disulfide bond" evidence="11">
    <location>
        <begin position="61"/>
        <end position="69"/>
    </location>
</feature>
<dbReference type="GO" id="GO:0042744">
    <property type="term" value="P:hydrogen peroxide catabolic process"/>
    <property type="evidence" value="ECO:0007669"/>
    <property type="project" value="TreeGrafter"/>
</dbReference>
<dbReference type="GO" id="GO:0004601">
    <property type="term" value="F:peroxidase activity"/>
    <property type="evidence" value="ECO:0007669"/>
    <property type="project" value="UniProtKB-KW"/>
</dbReference>
<comment type="cofactor">
    <cofactor evidence="9">
        <name>heme b</name>
        <dbReference type="ChEBI" id="CHEBI:60344"/>
    </cofactor>
    <text evidence="9">Binds 1 heme b (iron(II)-protoporphyrin IX) group per subunit.</text>
</comment>
<keyword evidence="4 9" id="KW-0479">Metal-binding</keyword>
<dbReference type="EC" id="1.11.1.-" evidence="12"/>
<dbReference type="FunFam" id="1.10.520.10:FF:000021">
    <property type="entry name" value="Peroxidase"/>
    <property type="match status" value="1"/>
</dbReference>
<dbReference type="InterPro" id="IPR001621">
    <property type="entry name" value="Ligninase"/>
</dbReference>